<organism evidence="2 3">
    <name type="scientific">Tilletiopsis washingtonensis</name>
    <dbReference type="NCBI Taxonomy" id="58919"/>
    <lineage>
        <taxon>Eukaryota</taxon>
        <taxon>Fungi</taxon>
        <taxon>Dikarya</taxon>
        <taxon>Basidiomycota</taxon>
        <taxon>Ustilaginomycotina</taxon>
        <taxon>Exobasidiomycetes</taxon>
        <taxon>Entylomatales</taxon>
        <taxon>Entylomatales incertae sedis</taxon>
        <taxon>Tilletiopsis</taxon>
    </lineage>
</organism>
<feature type="region of interest" description="Disordered" evidence="1">
    <location>
        <begin position="1"/>
        <end position="23"/>
    </location>
</feature>
<dbReference type="AlphaFoldDB" id="A0A316ZAV6"/>
<protein>
    <submittedName>
        <fullName evidence="2">Uncharacterized protein</fullName>
    </submittedName>
</protein>
<dbReference type="GeneID" id="37272869"/>
<keyword evidence="3" id="KW-1185">Reference proteome</keyword>
<proteinExistence type="predicted"/>
<accession>A0A316ZAV6</accession>
<dbReference type="RefSeq" id="XP_025597674.1">
    <property type="nucleotide sequence ID" value="XM_025745325.1"/>
</dbReference>
<gene>
    <name evidence="2" type="ORF">FA09DRAFT_361212</name>
</gene>
<evidence type="ECO:0000313" key="2">
    <source>
        <dbReference type="EMBL" id="PWN97395.1"/>
    </source>
</evidence>
<dbReference type="EMBL" id="KZ819295">
    <property type="protein sequence ID" value="PWN97395.1"/>
    <property type="molecule type" value="Genomic_DNA"/>
</dbReference>
<evidence type="ECO:0000256" key="1">
    <source>
        <dbReference type="SAM" id="MobiDB-lite"/>
    </source>
</evidence>
<name>A0A316ZAV6_9BASI</name>
<evidence type="ECO:0000313" key="3">
    <source>
        <dbReference type="Proteomes" id="UP000245946"/>
    </source>
</evidence>
<dbReference type="Proteomes" id="UP000245946">
    <property type="component" value="Unassembled WGS sequence"/>
</dbReference>
<feature type="compositionally biased region" description="Low complexity" evidence="1">
    <location>
        <begin position="14"/>
        <end position="23"/>
    </location>
</feature>
<reference evidence="2 3" key="1">
    <citation type="journal article" date="2018" name="Mol. Biol. Evol.">
        <title>Broad Genomic Sampling Reveals a Smut Pathogenic Ancestry of the Fungal Clade Ustilaginomycotina.</title>
        <authorList>
            <person name="Kijpornyongpan T."/>
            <person name="Mondo S.J."/>
            <person name="Barry K."/>
            <person name="Sandor L."/>
            <person name="Lee J."/>
            <person name="Lipzen A."/>
            <person name="Pangilinan J."/>
            <person name="LaButti K."/>
            <person name="Hainaut M."/>
            <person name="Henrissat B."/>
            <person name="Grigoriev I.V."/>
            <person name="Spatafora J.W."/>
            <person name="Aime M.C."/>
        </authorList>
    </citation>
    <scope>NUCLEOTIDE SEQUENCE [LARGE SCALE GENOMIC DNA]</scope>
    <source>
        <strain evidence="2 3">MCA 4186</strain>
    </source>
</reference>
<sequence length="346" mass="37083">MSLAHNISPVETRAATSSSSASTVPAPLVASLEYFGFRPSDASIAPAGTGSPVLAMPSESVTPSASIVSSREGVRRTHDETMPGADATVERHNQDVSTESGTMGIEASAAASRVDEVQVPSLVDGDATASPVDPPLGYDNERGAFTSKLMWTWSAAECRTLRPPATNASSGGEAWCREAIFRVVLTHKLVLEHRRTFSPGEPMHLSKVFCKALSRAENVRSSSELYAVVLMSWSTMGSLLAEHRGEAAAADEARKYGSRLKARVERNLAKARAVCGNSKCPVAGARRKQYEAFEALRKAIEDAALADAARKERLRLARQACEVCKRAGADHPWRSHAPASKRARRA</sequence>